<dbReference type="EMBL" id="JARK01001341">
    <property type="protein sequence ID" value="EYC30554.1"/>
    <property type="molecule type" value="Genomic_DNA"/>
</dbReference>
<organism evidence="2 3">
    <name type="scientific">Ancylostoma ceylanicum</name>
    <dbReference type="NCBI Taxonomy" id="53326"/>
    <lineage>
        <taxon>Eukaryota</taxon>
        <taxon>Metazoa</taxon>
        <taxon>Ecdysozoa</taxon>
        <taxon>Nematoda</taxon>
        <taxon>Chromadorea</taxon>
        <taxon>Rhabditida</taxon>
        <taxon>Rhabditina</taxon>
        <taxon>Rhabditomorpha</taxon>
        <taxon>Strongyloidea</taxon>
        <taxon>Ancylostomatidae</taxon>
        <taxon>Ancylostomatinae</taxon>
        <taxon>Ancylostoma</taxon>
    </lineage>
</organism>
<protein>
    <recommendedName>
        <fullName evidence="1">Reverse transcriptase domain-containing protein</fullName>
    </recommendedName>
</protein>
<name>A0A016VSM9_9BILA</name>
<feature type="domain" description="Reverse transcriptase" evidence="1">
    <location>
        <begin position="85"/>
        <end position="263"/>
    </location>
</feature>
<dbReference type="PROSITE" id="PS50878">
    <property type="entry name" value="RT_POL"/>
    <property type="match status" value="1"/>
</dbReference>
<reference evidence="3" key="1">
    <citation type="journal article" date="2015" name="Nat. Genet.">
        <title>The genome and transcriptome of the zoonotic hookworm Ancylostoma ceylanicum identify infection-specific gene families.</title>
        <authorList>
            <person name="Schwarz E.M."/>
            <person name="Hu Y."/>
            <person name="Antoshechkin I."/>
            <person name="Miller M.M."/>
            <person name="Sternberg P.W."/>
            <person name="Aroian R.V."/>
        </authorList>
    </citation>
    <scope>NUCLEOTIDE SEQUENCE</scope>
    <source>
        <strain evidence="3">HY135</strain>
    </source>
</reference>
<dbReference type="InterPro" id="IPR000477">
    <property type="entry name" value="RT_dom"/>
</dbReference>
<accession>A0A016VSM9</accession>
<evidence type="ECO:0000259" key="1">
    <source>
        <dbReference type="PROSITE" id="PS50878"/>
    </source>
</evidence>
<evidence type="ECO:0000313" key="2">
    <source>
        <dbReference type="EMBL" id="EYC30554.1"/>
    </source>
</evidence>
<proteinExistence type="predicted"/>
<keyword evidence="3" id="KW-1185">Reference proteome</keyword>
<dbReference type="CDD" id="cd01650">
    <property type="entry name" value="RT_nLTR_like"/>
    <property type="match status" value="1"/>
</dbReference>
<sequence length="263" mass="30098">MGRKMVMQRWRNYFEKVSTEEFAHPPVPEVPPPLGPVEPITIEETLAALKRMKAGKATGPDDMAAEVWKSQCWSSADWLTKFFNLVIAQKKVPMNWQQSSTIPIWKGKADCTNYRPIRLLSHTIKIFERVIDRRIREAIVLLSPNQCGFLPTTDAIHAARLLIEKHREKKKPLHLAFLDLEKAFDRVPHEVIWYALRLQGIPEEILKWVQMLYVDHRSKVQVAAGTSTEFPITVGVHQGSALSPLHFIVVMDALTKDLQRPAP</sequence>
<dbReference type="InterPro" id="IPR043502">
    <property type="entry name" value="DNA/RNA_pol_sf"/>
</dbReference>
<dbReference type="SUPFAM" id="SSF56672">
    <property type="entry name" value="DNA/RNA polymerases"/>
    <property type="match status" value="1"/>
</dbReference>
<dbReference type="PANTHER" id="PTHR19446">
    <property type="entry name" value="REVERSE TRANSCRIPTASES"/>
    <property type="match status" value="1"/>
</dbReference>
<dbReference type="AlphaFoldDB" id="A0A016VSM9"/>
<comment type="caution">
    <text evidence="2">The sequence shown here is derived from an EMBL/GenBank/DDBJ whole genome shotgun (WGS) entry which is preliminary data.</text>
</comment>
<dbReference type="Proteomes" id="UP000024635">
    <property type="component" value="Unassembled WGS sequence"/>
</dbReference>
<gene>
    <name evidence="2" type="primary">Acey_s0005.g2716</name>
    <name evidence="2" type="ORF">Y032_0005g2716</name>
</gene>
<evidence type="ECO:0000313" key="3">
    <source>
        <dbReference type="Proteomes" id="UP000024635"/>
    </source>
</evidence>
<dbReference type="Pfam" id="PF00078">
    <property type="entry name" value="RVT_1"/>
    <property type="match status" value="1"/>
</dbReference>
<dbReference type="OrthoDB" id="5845191at2759"/>